<comment type="caution">
    <text evidence="1">The sequence shown here is derived from an EMBL/GenBank/DDBJ whole genome shotgun (WGS) entry which is preliminary data.</text>
</comment>
<evidence type="ECO:0000313" key="2">
    <source>
        <dbReference type="Proteomes" id="UP000050509"/>
    </source>
</evidence>
<accession>A0A0P9H5C0</accession>
<gene>
    <name evidence="1" type="ORF">SE17_34455</name>
</gene>
<evidence type="ECO:0000313" key="1">
    <source>
        <dbReference type="EMBL" id="KPV49110.1"/>
    </source>
</evidence>
<dbReference type="EMBL" id="LJCR01002190">
    <property type="protein sequence ID" value="KPV49110.1"/>
    <property type="molecule type" value="Genomic_DNA"/>
</dbReference>
<sequence>QRIANEPFRWQEEYGAFSFDAKRLPNFVAYVEAQKQHHALHTEIAALERTDDSSEPMLRENREVFSLDDEVWRAELKAC</sequence>
<name>A0A0P9H5C0_9CHLR</name>
<keyword evidence="2" id="KW-1185">Reference proteome</keyword>
<proteinExistence type="predicted"/>
<dbReference type="Proteomes" id="UP000050509">
    <property type="component" value="Unassembled WGS sequence"/>
</dbReference>
<protein>
    <submittedName>
        <fullName evidence="1">Uncharacterized protein</fullName>
    </submittedName>
</protein>
<organism evidence="1 2">
    <name type="scientific">Kouleothrix aurantiaca</name>
    <dbReference type="NCBI Taxonomy" id="186479"/>
    <lineage>
        <taxon>Bacteria</taxon>
        <taxon>Bacillati</taxon>
        <taxon>Chloroflexota</taxon>
        <taxon>Chloroflexia</taxon>
        <taxon>Chloroflexales</taxon>
        <taxon>Roseiflexineae</taxon>
        <taxon>Roseiflexaceae</taxon>
        <taxon>Kouleothrix</taxon>
    </lineage>
</organism>
<feature type="non-terminal residue" evidence="1">
    <location>
        <position position="1"/>
    </location>
</feature>
<reference evidence="1 2" key="1">
    <citation type="submission" date="2015-09" db="EMBL/GenBank/DDBJ databases">
        <title>Draft genome sequence of Kouleothrix aurantiaca JCM 19913.</title>
        <authorList>
            <person name="Hemp J."/>
        </authorList>
    </citation>
    <scope>NUCLEOTIDE SEQUENCE [LARGE SCALE GENOMIC DNA]</scope>
    <source>
        <strain evidence="1 2">COM-B</strain>
    </source>
</reference>
<dbReference type="AlphaFoldDB" id="A0A0P9H5C0"/>